<protein>
    <submittedName>
        <fullName evidence="2">Uncharacterized protein</fullName>
    </submittedName>
</protein>
<evidence type="ECO:0000313" key="3">
    <source>
        <dbReference type="Proteomes" id="UP000291189"/>
    </source>
</evidence>
<keyword evidence="1" id="KW-0812">Transmembrane</keyword>
<reference evidence="2 3" key="1">
    <citation type="submission" date="2019-01" db="EMBL/GenBank/DDBJ databases">
        <title>Nocardioides guangzhouensis sp. nov., an actinobacterium isolated from soil.</title>
        <authorList>
            <person name="Fu Y."/>
            <person name="Cai Y."/>
            <person name="Lin Z."/>
            <person name="Chen P."/>
        </authorList>
    </citation>
    <scope>NUCLEOTIDE SEQUENCE [LARGE SCALE GENOMIC DNA]</scope>
    <source>
        <strain evidence="2 3">NBRC 105384</strain>
    </source>
</reference>
<dbReference type="RefSeq" id="WP_129987008.1">
    <property type="nucleotide sequence ID" value="NZ_SDPU01000021.1"/>
</dbReference>
<feature type="transmembrane region" description="Helical" evidence="1">
    <location>
        <begin position="49"/>
        <end position="70"/>
    </location>
</feature>
<dbReference type="EMBL" id="SDPU01000021">
    <property type="protein sequence ID" value="RYU12233.1"/>
    <property type="molecule type" value="Genomic_DNA"/>
</dbReference>
<dbReference type="OrthoDB" id="5196985at2"/>
<accession>A0A4Q5J1P3</accession>
<dbReference type="AlphaFoldDB" id="A0A4Q5J1P3"/>
<proteinExistence type="predicted"/>
<organism evidence="2 3">
    <name type="scientific">Nocardioides iriomotensis</name>
    <dbReference type="NCBI Taxonomy" id="715784"/>
    <lineage>
        <taxon>Bacteria</taxon>
        <taxon>Bacillati</taxon>
        <taxon>Actinomycetota</taxon>
        <taxon>Actinomycetes</taxon>
        <taxon>Propionibacteriales</taxon>
        <taxon>Nocardioidaceae</taxon>
        <taxon>Nocardioides</taxon>
    </lineage>
</organism>
<evidence type="ECO:0000256" key="1">
    <source>
        <dbReference type="SAM" id="Phobius"/>
    </source>
</evidence>
<sequence>MTQPSSGHKAGAFDIRIFISMLIGLYGVVLVATGLVGTSDDELARADGVNINLWAGLGMIVFAACFLAWARLRPVVVPDDEQRSEGDETP</sequence>
<keyword evidence="1" id="KW-1133">Transmembrane helix</keyword>
<name>A0A4Q5J1P3_9ACTN</name>
<feature type="transmembrane region" description="Helical" evidence="1">
    <location>
        <begin position="15"/>
        <end position="37"/>
    </location>
</feature>
<keyword evidence="3" id="KW-1185">Reference proteome</keyword>
<gene>
    <name evidence="2" type="ORF">ETU37_09400</name>
</gene>
<keyword evidence="1" id="KW-0472">Membrane</keyword>
<comment type="caution">
    <text evidence="2">The sequence shown here is derived from an EMBL/GenBank/DDBJ whole genome shotgun (WGS) entry which is preliminary data.</text>
</comment>
<evidence type="ECO:0000313" key="2">
    <source>
        <dbReference type="EMBL" id="RYU12233.1"/>
    </source>
</evidence>
<dbReference type="Proteomes" id="UP000291189">
    <property type="component" value="Unassembled WGS sequence"/>
</dbReference>